<organism evidence="2 3">
    <name type="scientific">Eumeta variegata</name>
    <name type="common">Bagworm moth</name>
    <name type="synonym">Eumeta japonica</name>
    <dbReference type="NCBI Taxonomy" id="151549"/>
    <lineage>
        <taxon>Eukaryota</taxon>
        <taxon>Metazoa</taxon>
        <taxon>Ecdysozoa</taxon>
        <taxon>Arthropoda</taxon>
        <taxon>Hexapoda</taxon>
        <taxon>Insecta</taxon>
        <taxon>Pterygota</taxon>
        <taxon>Neoptera</taxon>
        <taxon>Endopterygota</taxon>
        <taxon>Lepidoptera</taxon>
        <taxon>Glossata</taxon>
        <taxon>Ditrysia</taxon>
        <taxon>Tineoidea</taxon>
        <taxon>Psychidae</taxon>
        <taxon>Oiketicinae</taxon>
        <taxon>Eumeta</taxon>
    </lineage>
</organism>
<evidence type="ECO:0000313" key="2">
    <source>
        <dbReference type="EMBL" id="GBP92271.1"/>
    </source>
</evidence>
<evidence type="ECO:0000313" key="3">
    <source>
        <dbReference type="Proteomes" id="UP000299102"/>
    </source>
</evidence>
<evidence type="ECO:0000256" key="1">
    <source>
        <dbReference type="SAM" id="MobiDB-lite"/>
    </source>
</evidence>
<comment type="caution">
    <text evidence="2">The sequence shown here is derived from an EMBL/GenBank/DDBJ whole genome shotgun (WGS) entry which is preliminary data.</text>
</comment>
<protein>
    <submittedName>
        <fullName evidence="2">Uncharacterized protein</fullName>
    </submittedName>
</protein>
<feature type="region of interest" description="Disordered" evidence="1">
    <location>
        <begin position="39"/>
        <end position="75"/>
    </location>
</feature>
<dbReference type="AlphaFoldDB" id="A0A4C1ZTP6"/>
<dbReference type="EMBL" id="BGZK01002256">
    <property type="protein sequence ID" value="GBP92271.1"/>
    <property type="molecule type" value="Genomic_DNA"/>
</dbReference>
<name>A0A4C1ZTP6_EUMVA</name>
<gene>
    <name evidence="2" type="ORF">EVAR_64060_1</name>
</gene>
<sequence length="75" mass="8403">MIFAFRIEKVRFRIHHAGPVQDGGTPRARRSFTCTGRDDISASATKQPHYGPIQSARPTVKRSRCAGDRDDPRPP</sequence>
<keyword evidence="3" id="KW-1185">Reference proteome</keyword>
<dbReference type="Proteomes" id="UP000299102">
    <property type="component" value="Unassembled WGS sequence"/>
</dbReference>
<feature type="compositionally biased region" description="Basic and acidic residues" evidence="1">
    <location>
        <begin position="65"/>
        <end position="75"/>
    </location>
</feature>
<reference evidence="2 3" key="1">
    <citation type="journal article" date="2019" name="Commun. Biol.">
        <title>The bagworm genome reveals a unique fibroin gene that provides high tensile strength.</title>
        <authorList>
            <person name="Kono N."/>
            <person name="Nakamura H."/>
            <person name="Ohtoshi R."/>
            <person name="Tomita M."/>
            <person name="Numata K."/>
            <person name="Arakawa K."/>
        </authorList>
    </citation>
    <scope>NUCLEOTIDE SEQUENCE [LARGE SCALE GENOMIC DNA]</scope>
</reference>
<accession>A0A4C1ZTP6</accession>
<proteinExistence type="predicted"/>